<evidence type="ECO:0000313" key="2">
    <source>
        <dbReference type="Proteomes" id="UP000029736"/>
    </source>
</evidence>
<dbReference type="EMBL" id="JPOS01000003">
    <property type="protein sequence ID" value="KGE89634.1"/>
    <property type="molecule type" value="Genomic_DNA"/>
</dbReference>
<protein>
    <submittedName>
        <fullName evidence="1">Uncharacterized protein</fullName>
    </submittedName>
</protein>
<accession>A0A098SAR7</accession>
<dbReference type="RefSeq" id="WP_044215773.1">
    <property type="nucleotide sequence ID" value="NZ_JBKAGJ010000048.1"/>
</dbReference>
<proteinExistence type="predicted"/>
<dbReference type="STRING" id="1524460.IX84_00945"/>
<organism evidence="1 2">
    <name type="scientific">Phaeodactylibacter xiamenensis</name>
    <dbReference type="NCBI Taxonomy" id="1524460"/>
    <lineage>
        <taxon>Bacteria</taxon>
        <taxon>Pseudomonadati</taxon>
        <taxon>Bacteroidota</taxon>
        <taxon>Saprospiria</taxon>
        <taxon>Saprospirales</taxon>
        <taxon>Haliscomenobacteraceae</taxon>
        <taxon>Phaeodactylibacter</taxon>
    </lineage>
</organism>
<gene>
    <name evidence="1" type="ORF">IX84_00945</name>
</gene>
<dbReference type="OrthoDB" id="1492099at2"/>
<sequence>MHKFYVFLLICCPLLVQGMPWPGYIVSKNGKKLTGHIGVMQHQSRTSTIVFINGFGDTYEIEAERIKGFAFEAEGRLFAFESKDLQHAHRFLRILHKNGPMELFVLTYDSGASWAYTLQTLPSIQRSYWIRLQGEETMVKVSRWGFRRKLRRLLKPKTPALAEKIGQKGYRFDDMPRIAEIYNHLLTPKPKPIEI</sequence>
<comment type="caution">
    <text evidence="1">The sequence shown here is derived from an EMBL/GenBank/DDBJ whole genome shotgun (WGS) entry which is preliminary data.</text>
</comment>
<dbReference type="AlphaFoldDB" id="A0A098SAR7"/>
<evidence type="ECO:0000313" key="1">
    <source>
        <dbReference type="EMBL" id="KGE89634.1"/>
    </source>
</evidence>
<reference evidence="1 2" key="1">
    <citation type="journal article" date="2014" name="Int. J. Syst. Evol. Microbiol.">
        <title>Phaeodactylibacter xiamenensis gen. nov., sp. nov., a member of the family Saprospiraceae isolated from the marine alga Phaeodactylum tricornutum.</title>
        <authorList>
            <person name="Chen Z.Jr."/>
            <person name="Lei X."/>
            <person name="Lai Q."/>
            <person name="Li Y."/>
            <person name="Zhang B."/>
            <person name="Zhang J."/>
            <person name="Zhang H."/>
            <person name="Yang L."/>
            <person name="Zheng W."/>
            <person name="Tian Y."/>
            <person name="Yu Z."/>
            <person name="Xu H.Jr."/>
            <person name="Zheng T."/>
        </authorList>
    </citation>
    <scope>NUCLEOTIDE SEQUENCE [LARGE SCALE GENOMIC DNA]</scope>
    <source>
        <strain evidence="1 2">KD52</strain>
    </source>
</reference>
<dbReference type="Proteomes" id="UP000029736">
    <property type="component" value="Unassembled WGS sequence"/>
</dbReference>
<keyword evidence="2" id="KW-1185">Reference proteome</keyword>
<name>A0A098SAR7_9BACT</name>